<feature type="domain" description="CBS" evidence="3">
    <location>
        <begin position="12"/>
        <end position="69"/>
    </location>
</feature>
<evidence type="ECO:0000313" key="5">
    <source>
        <dbReference type="Proteomes" id="UP000587991"/>
    </source>
</evidence>
<gene>
    <name evidence="4" type="ORF">HF682_03040</name>
</gene>
<dbReference type="SUPFAM" id="SSF54631">
    <property type="entry name" value="CBS-domain pair"/>
    <property type="match status" value="1"/>
</dbReference>
<dbReference type="InterPro" id="IPR046342">
    <property type="entry name" value="CBS_dom_sf"/>
</dbReference>
<dbReference type="AlphaFoldDB" id="A0A847S4R7"/>
<dbReference type="InterPro" id="IPR000644">
    <property type="entry name" value="CBS_dom"/>
</dbReference>
<name>A0A847S4R7_9NEIS</name>
<evidence type="ECO:0000259" key="3">
    <source>
        <dbReference type="PROSITE" id="PS51371"/>
    </source>
</evidence>
<dbReference type="InterPro" id="IPR044725">
    <property type="entry name" value="CBSX3_CBS_dom"/>
</dbReference>
<dbReference type="Gene3D" id="3.10.580.10">
    <property type="entry name" value="CBS-domain"/>
    <property type="match status" value="1"/>
</dbReference>
<dbReference type="CDD" id="cd04623">
    <property type="entry name" value="CBS_pair_bac_euk"/>
    <property type="match status" value="1"/>
</dbReference>
<accession>A0A847S4R7</accession>
<dbReference type="PANTHER" id="PTHR43080:SF2">
    <property type="entry name" value="CBS DOMAIN-CONTAINING PROTEIN"/>
    <property type="match status" value="1"/>
</dbReference>
<sequence>MKTAGQLLAEKQRQAIYNVPPQATIYAALQLMAEKDIGAVLVMDEDSLVGIFSERDYARKIILKGKNSTDTLIQDVMTSRLFVVSPHSTISECMALMSEKRIRHLPVVEGSQVMGVLSITDLVRETIREQDFVIQQLEQYIHQ</sequence>
<protein>
    <submittedName>
        <fullName evidence="4">CBS domain-containing protein</fullName>
    </submittedName>
</protein>
<dbReference type="InterPro" id="IPR051257">
    <property type="entry name" value="Diverse_CBS-Domain"/>
</dbReference>
<comment type="caution">
    <text evidence="4">The sequence shown here is derived from an EMBL/GenBank/DDBJ whole genome shotgun (WGS) entry which is preliminary data.</text>
</comment>
<evidence type="ECO:0000313" key="4">
    <source>
        <dbReference type="EMBL" id="NLR74127.1"/>
    </source>
</evidence>
<dbReference type="EMBL" id="JABAIM010000001">
    <property type="protein sequence ID" value="NLR74127.1"/>
    <property type="molecule type" value="Genomic_DNA"/>
</dbReference>
<evidence type="ECO:0000256" key="1">
    <source>
        <dbReference type="ARBA" id="ARBA00023122"/>
    </source>
</evidence>
<dbReference type="Pfam" id="PF00571">
    <property type="entry name" value="CBS"/>
    <property type="match status" value="2"/>
</dbReference>
<reference evidence="4 5" key="1">
    <citation type="submission" date="2020-04" db="EMBL/GenBank/DDBJ databases">
        <title>Draft genome of Leeia sp. IMCC25680.</title>
        <authorList>
            <person name="Song J."/>
            <person name="Cho J.-C."/>
        </authorList>
    </citation>
    <scope>NUCLEOTIDE SEQUENCE [LARGE SCALE GENOMIC DNA]</scope>
    <source>
        <strain evidence="4 5">IMCC25680</strain>
    </source>
</reference>
<feature type="domain" description="CBS" evidence="3">
    <location>
        <begin position="77"/>
        <end position="132"/>
    </location>
</feature>
<organism evidence="4 5">
    <name type="scientific">Leeia aquatica</name>
    <dbReference type="NCBI Taxonomy" id="2725557"/>
    <lineage>
        <taxon>Bacteria</taxon>
        <taxon>Pseudomonadati</taxon>
        <taxon>Pseudomonadota</taxon>
        <taxon>Betaproteobacteria</taxon>
        <taxon>Neisseriales</taxon>
        <taxon>Leeiaceae</taxon>
        <taxon>Leeia</taxon>
    </lineage>
</organism>
<proteinExistence type="predicted"/>
<dbReference type="SMART" id="SM00116">
    <property type="entry name" value="CBS"/>
    <property type="match status" value="2"/>
</dbReference>
<keyword evidence="1 2" id="KW-0129">CBS domain</keyword>
<dbReference type="PANTHER" id="PTHR43080">
    <property type="entry name" value="CBS DOMAIN-CONTAINING PROTEIN CBSX3, MITOCHONDRIAL"/>
    <property type="match status" value="1"/>
</dbReference>
<dbReference type="RefSeq" id="WP_168875759.1">
    <property type="nucleotide sequence ID" value="NZ_JABAIM010000001.1"/>
</dbReference>
<keyword evidence="5" id="KW-1185">Reference proteome</keyword>
<evidence type="ECO:0000256" key="2">
    <source>
        <dbReference type="PROSITE-ProRule" id="PRU00703"/>
    </source>
</evidence>
<dbReference type="Proteomes" id="UP000587991">
    <property type="component" value="Unassembled WGS sequence"/>
</dbReference>
<dbReference type="PROSITE" id="PS51371">
    <property type="entry name" value="CBS"/>
    <property type="match status" value="2"/>
</dbReference>